<dbReference type="EMBL" id="CAKOFQ010006652">
    <property type="protein sequence ID" value="CAH1953934.1"/>
    <property type="molecule type" value="Genomic_DNA"/>
</dbReference>
<dbReference type="PANTHER" id="PTHR10174:SF226">
    <property type="entry name" value="CLAVESIN-1-LIKE PROTEIN"/>
    <property type="match status" value="1"/>
</dbReference>
<comment type="caution">
    <text evidence="2">The sequence shown here is derived from an EMBL/GenBank/DDBJ whole genome shotgun (WGS) entry which is preliminary data.</text>
</comment>
<accession>A0A9P0JGH3</accession>
<dbReference type="SUPFAM" id="SSF46938">
    <property type="entry name" value="CRAL/TRIO N-terminal domain"/>
    <property type="match status" value="1"/>
</dbReference>
<dbReference type="CDD" id="cd00170">
    <property type="entry name" value="SEC14"/>
    <property type="match status" value="1"/>
</dbReference>
<keyword evidence="3" id="KW-1185">Reference proteome</keyword>
<protein>
    <recommendedName>
        <fullName evidence="1">CRAL-TRIO domain-containing protein</fullName>
    </recommendedName>
</protein>
<evidence type="ECO:0000313" key="3">
    <source>
        <dbReference type="Proteomes" id="UP001152888"/>
    </source>
</evidence>
<organism evidence="2 3">
    <name type="scientific">Acanthoscelides obtectus</name>
    <name type="common">Bean weevil</name>
    <name type="synonym">Bruchus obtectus</name>
    <dbReference type="NCBI Taxonomy" id="200917"/>
    <lineage>
        <taxon>Eukaryota</taxon>
        <taxon>Metazoa</taxon>
        <taxon>Ecdysozoa</taxon>
        <taxon>Arthropoda</taxon>
        <taxon>Hexapoda</taxon>
        <taxon>Insecta</taxon>
        <taxon>Pterygota</taxon>
        <taxon>Neoptera</taxon>
        <taxon>Endopterygota</taxon>
        <taxon>Coleoptera</taxon>
        <taxon>Polyphaga</taxon>
        <taxon>Cucujiformia</taxon>
        <taxon>Chrysomeloidea</taxon>
        <taxon>Chrysomelidae</taxon>
        <taxon>Bruchinae</taxon>
        <taxon>Bruchini</taxon>
        <taxon>Acanthoscelides</taxon>
    </lineage>
</organism>
<dbReference type="PRINTS" id="PR00180">
    <property type="entry name" value="CRETINALDHBP"/>
</dbReference>
<dbReference type="Gene3D" id="3.40.525.10">
    <property type="entry name" value="CRAL-TRIO lipid binding domain"/>
    <property type="match status" value="1"/>
</dbReference>
<dbReference type="GO" id="GO:0016020">
    <property type="term" value="C:membrane"/>
    <property type="evidence" value="ECO:0007669"/>
    <property type="project" value="TreeGrafter"/>
</dbReference>
<dbReference type="AlphaFoldDB" id="A0A9P0JGH3"/>
<evidence type="ECO:0000313" key="2">
    <source>
        <dbReference type="EMBL" id="CAH1953934.1"/>
    </source>
</evidence>
<dbReference type="GO" id="GO:1902936">
    <property type="term" value="F:phosphatidylinositol bisphosphate binding"/>
    <property type="evidence" value="ECO:0007669"/>
    <property type="project" value="TreeGrafter"/>
</dbReference>
<gene>
    <name evidence="2" type="ORF">ACAOBT_LOCUS303</name>
</gene>
<feature type="domain" description="CRAL-TRIO" evidence="1">
    <location>
        <begin position="74"/>
        <end position="235"/>
    </location>
</feature>
<name>A0A9P0JGH3_ACAOB</name>
<dbReference type="Proteomes" id="UP001152888">
    <property type="component" value="Unassembled WGS sequence"/>
</dbReference>
<evidence type="ECO:0000259" key="1">
    <source>
        <dbReference type="PROSITE" id="PS50191"/>
    </source>
</evidence>
<sequence>MPIKNSHDSSMEELKELMNGDEYLCKLHTDDIYLSRYLECVNYDSNKAFEKMKSFYTFLQDSPEWFTTGCPIDKKELVDKDMRIVPKEYDKAGRPIYIFKLGKIDPRIMDLAEDVVPVDDFYLEALMLDDCVAKKGLCVIVDIANFPWRVMKWLTPHNIAMCIKRILTMPIKEYRFHVVNDSFLIHAAIKIIWPFLPQYLKNSVLFHFGNLDGLQEHISKEVLPHEYAGNKEMDFDYQQFIYEKNSLIAKSFKINRKMYLENVKDVKCNKMNKK</sequence>
<dbReference type="Gene3D" id="1.10.8.20">
    <property type="entry name" value="N-terminal domain of phosphatidylinositol transfer protein sec14p"/>
    <property type="match status" value="1"/>
</dbReference>
<dbReference type="OrthoDB" id="1434354at2759"/>
<proteinExistence type="predicted"/>
<dbReference type="SUPFAM" id="SSF52087">
    <property type="entry name" value="CRAL/TRIO domain"/>
    <property type="match status" value="1"/>
</dbReference>
<dbReference type="PROSITE" id="PS50191">
    <property type="entry name" value="CRAL_TRIO"/>
    <property type="match status" value="1"/>
</dbReference>
<dbReference type="InterPro" id="IPR036865">
    <property type="entry name" value="CRAL-TRIO_dom_sf"/>
</dbReference>
<dbReference type="InterPro" id="IPR036273">
    <property type="entry name" value="CRAL/TRIO_N_dom_sf"/>
</dbReference>
<dbReference type="InterPro" id="IPR001251">
    <property type="entry name" value="CRAL-TRIO_dom"/>
</dbReference>
<reference evidence="2" key="1">
    <citation type="submission" date="2022-03" db="EMBL/GenBank/DDBJ databases">
        <authorList>
            <person name="Sayadi A."/>
        </authorList>
    </citation>
    <scope>NUCLEOTIDE SEQUENCE</scope>
</reference>
<dbReference type="Pfam" id="PF00650">
    <property type="entry name" value="CRAL_TRIO"/>
    <property type="match status" value="1"/>
</dbReference>
<dbReference type="PANTHER" id="PTHR10174">
    <property type="entry name" value="ALPHA-TOCOPHEROL TRANSFER PROTEIN-RELATED"/>
    <property type="match status" value="1"/>
</dbReference>